<comment type="similarity">
    <text evidence="2 16">Belongs to the cation transport ATPase (P-type) (TC 3.A.3) family. Type IB subfamily.</text>
</comment>
<dbReference type="InterPro" id="IPR023299">
    <property type="entry name" value="ATPase_P-typ_cyto_dom_N"/>
</dbReference>
<evidence type="ECO:0000256" key="14">
    <source>
        <dbReference type="ARBA" id="ARBA00039103"/>
    </source>
</evidence>
<feature type="transmembrane region" description="Helical" evidence="16">
    <location>
        <begin position="339"/>
        <end position="368"/>
    </location>
</feature>
<dbReference type="InterPro" id="IPR036163">
    <property type="entry name" value="HMA_dom_sf"/>
</dbReference>
<evidence type="ECO:0000256" key="13">
    <source>
        <dbReference type="ARBA" id="ARBA00023136"/>
    </source>
</evidence>
<evidence type="ECO:0000256" key="8">
    <source>
        <dbReference type="ARBA" id="ARBA00022741"/>
    </source>
</evidence>
<evidence type="ECO:0000256" key="5">
    <source>
        <dbReference type="ARBA" id="ARBA00022553"/>
    </source>
</evidence>
<evidence type="ECO:0000256" key="12">
    <source>
        <dbReference type="ARBA" id="ARBA00023065"/>
    </source>
</evidence>
<keyword evidence="8 16" id="KW-0547">Nucleotide-binding</keyword>
<keyword evidence="3" id="KW-0813">Transport</keyword>
<dbReference type="NCBIfam" id="TIGR01511">
    <property type="entry name" value="ATPase-IB1_Cu"/>
    <property type="match status" value="1"/>
</dbReference>
<dbReference type="InterPro" id="IPR044492">
    <property type="entry name" value="P_typ_ATPase_HD_dom"/>
</dbReference>
<evidence type="ECO:0000256" key="9">
    <source>
        <dbReference type="ARBA" id="ARBA00022840"/>
    </source>
</evidence>
<dbReference type="NCBIfam" id="TIGR01512">
    <property type="entry name" value="ATPase-IB2_Cd"/>
    <property type="match status" value="1"/>
</dbReference>
<dbReference type="Gene3D" id="3.30.70.100">
    <property type="match status" value="1"/>
</dbReference>
<keyword evidence="13 16" id="KW-0472">Membrane</keyword>
<dbReference type="NCBIfam" id="TIGR01525">
    <property type="entry name" value="ATPase-IB_hvy"/>
    <property type="match status" value="1"/>
</dbReference>
<reference evidence="19" key="1">
    <citation type="journal article" date="2019" name="Int. J. Syst. Evol. Microbiol.">
        <title>The Global Catalogue of Microorganisms (GCM) 10K type strain sequencing project: providing services to taxonomists for standard genome sequencing and annotation.</title>
        <authorList>
            <consortium name="The Broad Institute Genomics Platform"/>
            <consortium name="The Broad Institute Genome Sequencing Center for Infectious Disease"/>
            <person name="Wu L."/>
            <person name="Ma J."/>
        </authorList>
    </citation>
    <scope>NUCLEOTIDE SEQUENCE [LARGE SCALE GENOMIC DNA]</scope>
    <source>
        <strain evidence="19">JCM 30071</strain>
    </source>
</reference>
<dbReference type="PROSITE" id="PS50846">
    <property type="entry name" value="HMA_2"/>
    <property type="match status" value="1"/>
</dbReference>
<evidence type="ECO:0000256" key="7">
    <source>
        <dbReference type="ARBA" id="ARBA00022723"/>
    </source>
</evidence>
<dbReference type="CDD" id="cd07545">
    <property type="entry name" value="P-type_ATPase_Cd-like"/>
    <property type="match status" value="1"/>
</dbReference>
<dbReference type="PANTHER" id="PTHR48085:SF5">
    <property type="entry name" value="CADMIUM_ZINC-TRANSPORTING ATPASE HMA4-RELATED"/>
    <property type="match status" value="1"/>
</dbReference>
<dbReference type="InterPro" id="IPR008250">
    <property type="entry name" value="ATPase_P-typ_transduc_dom_A_sf"/>
</dbReference>
<name>A0ABQ2DSE8_9BACI</name>
<dbReference type="EMBL" id="BMPN01000007">
    <property type="protein sequence ID" value="GGJ71503.1"/>
    <property type="molecule type" value="Genomic_DNA"/>
</dbReference>
<keyword evidence="9 16" id="KW-0067">ATP-binding</keyword>
<dbReference type="CDD" id="cd00371">
    <property type="entry name" value="HMA"/>
    <property type="match status" value="1"/>
</dbReference>
<dbReference type="InterPro" id="IPR059000">
    <property type="entry name" value="ATPase_P-type_domA"/>
</dbReference>
<evidence type="ECO:0000259" key="17">
    <source>
        <dbReference type="PROSITE" id="PS50846"/>
    </source>
</evidence>
<dbReference type="SFLD" id="SFLDS00003">
    <property type="entry name" value="Haloacid_Dehalogenase"/>
    <property type="match status" value="1"/>
</dbReference>
<dbReference type="InterPro" id="IPR036412">
    <property type="entry name" value="HAD-like_sf"/>
</dbReference>
<dbReference type="InterPro" id="IPR027256">
    <property type="entry name" value="P-typ_ATPase_IB"/>
</dbReference>
<dbReference type="SFLD" id="SFLDF00027">
    <property type="entry name" value="p-type_atpase"/>
    <property type="match status" value="1"/>
</dbReference>
<evidence type="ECO:0000313" key="19">
    <source>
        <dbReference type="Proteomes" id="UP000634435"/>
    </source>
</evidence>
<feature type="transmembrane region" description="Helical" evidence="16">
    <location>
        <begin position="674"/>
        <end position="693"/>
    </location>
</feature>
<dbReference type="InterPro" id="IPR023214">
    <property type="entry name" value="HAD_sf"/>
</dbReference>
<dbReference type="PANTHER" id="PTHR48085">
    <property type="entry name" value="CADMIUM/ZINC-TRANSPORTING ATPASE HMA2-RELATED"/>
    <property type="match status" value="1"/>
</dbReference>
<evidence type="ECO:0000256" key="4">
    <source>
        <dbReference type="ARBA" id="ARBA00022539"/>
    </source>
</evidence>
<keyword evidence="19" id="KW-1185">Reference proteome</keyword>
<feature type="transmembrane region" description="Helical" evidence="16">
    <location>
        <begin position="648"/>
        <end position="668"/>
    </location>
</feature>
<comment type="catalytic activity">
    <reaction evidence="15">
        <text>Cd(2+)(in) + ATP + H2O = Cd(2+)(out) + ADP + phosphate + H(+)</text>
        <dbReference type="Rhea" id="RHEA:12132"/>
        <dbReference type="ChEBI" id="CHEBI:15377"/>
        <dbReference type="ChEBI" id="CHEBI:15378"/>
        <dbReference type="ChEBI" id="CHEBI:30616"/>
        <dbReference type="ChEBI" id="CHEBI:43474"/>
        <dbReference type="ChEBI" id="CHEBI:48775"/>
        <dbReference type="ChEBI" id="CHEBI:456216"/>
        <dbReference type="EC" id="7.2.2.21"/>
    </reaction>
</comment>
<evidence type="ECO:0000313" key="18">
    <source>
        <dbReference type="EMBL" id="GGJ71503.1"/>
    </source>
</evidence>
<evidence type="ECO:0000256" key="1">
    <source>
        <dbReference type="ARBA" id="ARBA00004141"/>
    </source>
</evidence>
<keyword evidence="11 16" id="KW-1133">Transmembrane helix</keyword>
<organism evidence="18 19">
    <name type="scientific">Virgibacillus kapii</name>
    <dbReference type="NCBI Taxonomy" id="1638645"/>
    <lineage>
        <taxon>Bacteria</taxon>
        <taxon>Bacillati</taxon>
        <taxon>Bacillota</taxon>
        <taxon>Bacilli</taxon>
        <taxon>Bacillales</taxon>
        <taxon>Bacillaceae</taxon>
        <taxon>Virgibacillus</taxon>
    </lineage>
</organism>
<evidence type="ECO:0000256" key="10">
    <source>
        <dbReference type="ARBA" id="ARBA00022967"/>
    </source>
</evidence>
<comment type="subcellular location">
    <subcellularLocation>
        <location evidence="16">Cell membrane</location>
    </subcellularLocation>
    <subcellularLocation>
        <location evidence="1">Membrane</location>
        <topology evidence="1">Multi-pass membrane protein</topology>
    </subcellularLocation>
</comment>
<dbReference type="Gene3D" id="2.70.150.10">
    <property type="entry name" value="Calcium-transporting ATPase, cytoplasmic transduction domain A"/>
    <property type="match status" value="1"/>
</dbReference>
<sequence>MKENKQVYRLEGLSCTNCAAKFEKNIRAIDAVEDVQLNFGASKITVQGEATIDQLEEAGAFDGIKVYPERQRMAPKKPFWKKRENITVMVSLLLTMVGYGFYFQIGEVSPITIGIFAAAILIGGYDLFKVGFQNLIKLQFDMKTLMTIAIIGAAIIGEWAEGAVVVFLFALSEALEGFSMDKARQSIRSLMDLAPNRATIRRGDTLIEIDVEDVQIGDIMVIKPGQKIAMDGEVVTGQSSINQSAITGESIPVYKSIGDEVFAGTINEEGSMEIRVTKYAKETTIAKIIHLVEEAQAERAPSQQFVDRFAKYYTPAILIIAFLVAVIPPLFMGAVWSEWIYSGLAVLVVGCPCALVISTPVAIVTAIGNAARQGVLIKGGIHLEQAGKLDAIAFDKTGTLTEGRPVVTDVIPVGNMTKEDVLATASAIEAYSQHPLASAIIRKAKETGVVRCVATDFQSFTGKGAKAFIQEKEYIIGSPSLLSEKLNRLTEVEQTVQHMQLEGKTVMLLGSEEGIEGIIAVADEIRRGSPTVIQKLVQLGKKTIMLTGDNQATGQAIGKQIGISETRAELMPEEKLNAIKQLSKQHGSVAMVGDGINDAPALAAADIGIAMGGAGTDTAMETADIALMADDLGKLPFTMDLSRKTLQVIKQNIIFALGLKVIALLLVIPGWLTLWIAIFADMGATLIVVLNSLRLMKTKVSE</sequence>
<feature type="transmembrane region" description="Helical" evidence="16">
    <location>
        <begin position="86"/>
        <end position="105"/>
    </location>
</feature>
<dbReference type="SUPFAM" id="SSF55008">
    <property type="entry name" value="HMA, heavy metal-associated domain"/>
    <property type="match status" value="1"/>
</dbReference>
<dbReference type="Gene3D" id="3.40.1110.10">
    <property type="entry name" value="Calcium-transporting ATPase, cytoplasmic domain N"/>
    <property type="match status" value="1"/>
</dbReference>
<evidence type="ECO:0000256" key="11">
    <source>
        <dbReference type="ARBA" id="ARBA00022989"/>
    </source>
</evidence>
<dbReference type="Pfam" id="PF00122">
    <property type="entry name" value="E1-E2_ATPase"/>
    <property type="match status" value="1"/>
</dbReference>
<keyword evidence="12" id="KW-0406">Ion transport</keyword>
<keyword evidence="10" id="KW-1278">Translocase</keyword>
<dbReference type="InterPro" id="IPR018303">
    <property type="entry name" value="ATPase_P-typ_P_site"/>
</dbReference>
<dbReference type="SUPFAM" id="SSF81653">
    <property type="entry name" value="Calcium ATPase, transduction domain A"/>
    <property type="match status" value="1"/>
</dbReference>
<dbReference type="SUPFAM" id="SSF56784">
    <property type="entry name" value="HAD-like"/>
    <property type="match status" value="1"/>
</dbReference>
<evidence type="ECO:0000256" key="2">
    <source>
        <dbReference type="ARBA" id="ARBA00006024"/>
    </source>
</evidence>
<dbReference type="SFLD" id="SFLDG00002">
    <property type="entry name" value="C1.7:_P-type_atpase_like"/>
    <property type="match status" value="1"/>
</dbReference>
<dbReference type="NCBIfam" id="TIGR01494">
    <property type="entry name" value="ATPase_P-type"/>
    <property type="match status" value="1"/>
</dbReference>
<dbReference type="InterPro" id="IPR023298">
    <property type="entry name" value="ATPase_P-typ_TM_dom_sf"/>
</dbReference>
<proteinExistence type="inferred from homology"/>
<dbReference type="Pfam" id="PF00702">
    <property type="entry name" value="Hydrolase"/>
    <property type="match status" value="1"/>
</dbReference>
<protein>
    <recommendedName>
        <fullName evidence="14">Cd(2+)-exporting ATPase</fullName>
        <ecNumber evidence="14">7.2.2.21</ecNumber>
    </recommendedName>
</protein>
<accession>A0ABQ2DSE8</accession>
<dbReference type="InterPro" id="IPR051014">
    <property type="entry name" value="Cation_Transport_ATPase_IB"/>
</dbReference>
<evidence type="ECO:0000256" key="3">
    <source>
        <dbReference type="ARBA" id="ARBA00022448"/>
    </source>
</evidence>
<dbReference type="RefSeq" id="WP_188943934.1">
    <property type="nucleotide sequence ID" value="NZ_BMPN01000007.1"/>
</dbReference>
<keyword evidence="16" id="KW-1003">Cell membrane</keyword>
<evidence type="ECO:0000256" key="16">
    <source>
        <dbReference type="RuleBase" id="RU362081"/>
    </source>
</evidence>
<comment type="caution">
    <text evidence="18">The sequence shown here is derived from an EMBL/GenBank/DDBJ whole genome shotgun (WGS) entry which is preliminary data.</text>
</comment>
<dbReference type="PRINTS" id="PR00119">
    <property type="entry name" value="CATATPASE"/>
</dbReference>
<keyword evidence="6 16" id="KW-0812">Transmembrane</keyword>
<feature type="domain" description="HMA" evidence="17">
    <location>
        <begin position="4"/>
        <end position="67"/>
    </location>
</feature>
<dbReference type="PROSITE" id="PS00154">
    <property type="entry name" value="ATPASE_E1_E2"/>
    <property type="match status" value="1"/>
</dbReference>
<dbReference type="EC" id="7.2.2.21" evidence="14"/>
<dbReference type="SUPFAM" id="SSF81665">
    <property type="entry name" value="Calcium ATPase, transmembrane domain M"/>
    <property type="match status" value="1"/>
</dbReference>
<evidence type="ECO:0000256" key="15">
    <source>
        <dbReference type="ARBA" id="ARBA00049338"/>
    </source>
</evidence>
<dbReference type="Pfam" id="PF00403">
    <property type="entry name" value="HMA"/>
    <property type="match status" value="1"/>
</dbReference>
<dbReference type="PRINTS" id="PR00941">
    <property type="entry name" value="CDATPASE"/>
</dbReference>
<gene>
    <name evidence="18" type="ORF">GCM10007111_36370</name>
</gene>
<keyword evidence="4" id="KW-0104">Cadmium</keyword>
<dbReference type="Proteomes" id="UP000634435">
    <property type="component" value="Unassembled WGS sequence"/>
</dbReference>
<dbReference type="Gene3D" id="3.40.50.1000">
    <property type="entry name" value="HAD superfamily/HAD-like"/>
    <property type="match status" value="1"/>
</dbReference>
<feature type="transmembrane region" description="Helical" evidence="16">
    <location>
        <begin position="312"/>
        <end position="333"/>
    </location>
</feature>
<evidence type="ECO:0000256" key="6">
    <source>
        <dbReference type="ARBA" id="ARBA00022692"/>
    </source>
</evidence>
<dbReference type="InterPro" id="IPR006121">
    <property type="entry name" value="HMA_dom"/>
</dbReference>
<keyword evidence="5" id="KW-0597">Phosphoprotein</keyword>
<feature type="transmembrane region" description="Helical" evidence="16">
    <location>
        <begin position="111"/>
        <end position="128"/>
    </location>
</feature>
<keyword evidence="7 16" id="KW-0479">Metal-binding</keyword>
<dbReference type="InterPro" id="IPR001757">
    <property type="entry name" value="P_typ_ATPase"/>
</dbReference>